<reference evidence="1" key="1">
    <citation type="submission" date="2020-05" db="EMBL/GenBank/DDBJ databases">
        <title>Large-scale comparative analyses of tick genomes elucidate their genetic diversity and vector capacities.</title>
        <authorList>
            <person name="Jia N."/>
            <person name="Wang J."/>
            <person name="Shi W."/>
            <person name="Du L."/>
            <person name="Sun Y."/>
            <person name="Zhan W."/>
            <person name="Jiang J."/>
            <person name="Wang Q."/>
            <person name="Zhang B."/>
            <person name="Ji P."/>
            <person name="Sakyi L.B."/>
            <person name="Cui X."/>
            <person name="Yuan T."/>
            <person name="Jiang B."/>
            <person name="Yang W."/>
            <person name="Lam T.T.-Y."/>
            <person name="Chang Q."/>
            <person name="Ding S."/>
            <person name="Wang X."/>
            <person name="Zhu J."/>
            <person name="Ruan X."/>
            <person name="Zhao L."/>
            <person name="Wei J."/>
            <person name="Que T."/>
            <person name="Du C."/>
            <person name="Cheng J."/>
            <person name="Dai P."/>
            <person name="Han X."/>
            <person name="Huang E."/>
            <person name="Gao Y."/>
            <person name="Liu J."/>
            <person name="Shao H."/>
            <person name="Ye R."/>
            <person name="Li L."/>
            <person name="Wei W."/>
            <person name="Wang X."/>
            <person name="Wang C."/>
            <person name="Yang T."/>
            <person name="Huo Q."/>
            <person name="Li W."/>
            <person name="Guo W."/>
            <person name="Chen H."/>
            <person name="Zhou L."/>
            <person name="Ni X."/>
            <person name="Tian J."/>
            <person name="Zhou Y."/>
            <person name="Sheng Y."/>
            <person name="Liu T."/>
            <person name="Pan Y."/>
            <person name="Xia L."/>
            <person name="Li J."/>
            <person name="Zhao F."/>
            <person name="Cao W."/>
        </authorList>
    </citation>
    <scope>NUCLEOTIDE SEQUENCE</scope>
    <source>
        <strain evidence="1">Hyas-2018</strain>
    </source>
</reference>
<name>A0ACB7SG23_HYAAI</name>
<accession>A0ACB7SG23</accession>
<evidence type="ECO:0000313" key="2">
    <source>
        <dbReference type="Proteomes" id="UP000821845"/>
    </source>
</evidence>
<gene>
    <name evidence="1" type="ORF">HPB50_008733</name>
</gene>
<dbReference type="Proteomes" id="UP000821845">
    <property type="component" value="Chromosome 4"/>
</dbReference>
<evidence type="ECO:0000313" key="1">
    <source>
        <dbReference type="EMBL" id="KAH6932688.1"/>
    </source>
</evidence>
<sequence>MMKSSGASWRCGGGRRAPSEADVIKRLRPARFGTLPRSSTPPVLAYTARGAAPTRVTQQGSLLLRFDAHGGRRRPPTEAPIVKVEARPSPAARPRRTVGSRLAKQRQEMNPQAPDYPC</sequence>
<organism evidence="1 2">
    <name type="scientific">Hyalomma asiaticum</name>
    <name type="common">Tick</name>
    <dbReference type="NCBI Taxonomy" id="266040"/>
    <lineage>
        <taxon>Eukaryota</taxon>
        <taxon>Metazoa</taxon>
        <taxon>Ecdysozoa</taxon>
        <taxon>Arthropoda</taxon>
        <taxon>Chelicerata</taxon>
        <taxon>Arachnida</taxon>
        <taxon>Acari</taxon>
        <taxon>Parasitiformes</taxon>
        <taxon>Ixodida</taxon>
        <taxon>Ixodoidea</taxon>
        <taxon>Ixodidae</taxon>
        <taxon>Hyalomminae</taxon>
        <taxon>Hyalomma</taxon>
    </lineage>
</organism>
<protein>
    <submittedName>
        <fullName evidence="1">Uncharacterized protein</fullName>
    </submittedName>
</protein>
<proteinExistence type="predicted"/>
<keyword evidence="2" id="KW-1185">Reference proteome</keyword>
<dbReference type="EMBL" id="CM023484">
    <property type="protein sequence ID" value="KAH6932688.1"/>
    <property type="molecule type" value="Genomic_DNA"/>
</dbReference>
<comment type="caution">
    <text evidence="1">The sequence shown here is derived from an EMBL/GenBank/DDBJ whole genome shotgun (WGS) entry which is preliminary data.</text>
</comment>